<evidence type="ECO:0000313" key="3">
    <source>
        <dbReference type="Proteomes" id="UP000217465"/>
    </source>
</evidence>
<comment type="similarity">
    <text evidence="1">Belongs to the RutC family.</text>
</comment>
<dbReference type="PANTHER" id="PTHR11803">
    <property type="entry name" value="2-IMINOBUTANOATE/2-IMINOPROPANOATE DEAMINASE RIDA"/>
    <property type="match status" value="1"/>
</dbReference>
<dbReference type="Proteomes" id="UP000217465">
    <property type="component" value="Unassembled WGS sequence"/>
</dbReference>
<comment type="caution">
    <text evidence="2">The sequence shown here is derived from an EMBL/GenBank/DDBJ whole genome shotgun (WGS) entry which is preliminary data.</text>
</comment>
<dbReference type="InterPro" id="IPR006175">
    <property type="entry name" value="YjgF/YER057c/UK114"/>
</dbReference>
<dbReference type="GO" id="GO:0019239">
    <property type="term" value="F:deaminase activity"/>
    <property type="evidence" value="ECO:0007669"/>
    <property type="project" value="TreeGrafter"/>
</dbReference>
<dbReference type="PANTHER" id="PTHR11803:SF39">
    <property type="entry name" value="2-IMINOBUTANOATE_2-IMINOPROPANOATE DEAMINASE"/>
    <property type="match status" value="1"/>
</dbReference>
<accession>A0A854WEU1</accession>
<evidence type="ECO:0000313" key="2">
    <source>
        <dbReference type="EMBL" id="PCH12112.1"/>
    </source>
</evidence>
<dbReference type="Pfam" id="PF01042">
    <property type="entry name" value="Ribonuc_L-PSP"/>
    <property type="match status" value="1"/>
</dbReference>
<dbReference type="EMBL" id="NSGR01000008">
    <property type="protein sequence ID" value="PCH12112.1"/>
    <property type="molecule type" value="Genomic_DNA"/>
</dbReference>
<dbReference type="SUPFAM" id="SSF55298">
    <property type="entry name" value="YjgF-like"/>
    <property type="match status" value="1"/>
</dbReference>
<dbReference type="CDD" id="cd00448">
    <property type="entry name" value="YjgF_YER057c_UK114_family"/>
    <property type="match status" value="1"/>
</dbReference>
<name>A0A854WEU1_9STRE</name>
<proteinExistence type="inferred from homology"/>
<dbReference type="GO" id="GO:0005829">
    <property type="term" value="C:cytosol"/>
    <property type="evidence" value="ECO:0007669"/>
    <property type="project" value="TreeGrafter"/>
</dbReference>
<dbReference type="AlphaFoldDB" id="A0A854WEU1"/>
<dbReference type="RefSeq" id="WP_096633470.1">
    <property type="nucleotide sequence ID" value="NZ_NSGR01000008.1"/>
</dbReference>
<dbReference type="InterPro" id="IPR035959">
    <property type="entry name" value="RutC-like_sf"/>
</dbReference>
<dbReference type="Gene3D" id="3.30.1330.40">
    <property type="entry name" value="RutC-like"/>
    <property type="match status" value="1"/>
</dbReference>
<dbReference type="FunFam" id="3.30.1330.40:FF:000001">
    <property type="entry name" value="L-PSP family endoribonuclease"/>
    <property type="match status" value="1"/>
</dbReference>
<dbReference type="InterPro" id="IPR006056">
    <property type="entry name" value="RidA"/>
</dbReference>
<dbReference type="NCBIfam" id="TIGR00004">
    <property type="entry name" value="Rid family detoxifying hydrolase"/>
    <property type="match status" value="1"/>
</dbReference>
<protein>
    <submittedName>
        <fullName evidence="2">Putative reactive intermediate deaminase TdcF</fullName>
    </submittedName>
</protein>
<sequence length="119" mass="13542">MSEYPNPIGPYSISRIEGDVLYLSSQLPVNPETGNVSSDFREQCRQAFTNIKGILQENNLDLNEIFKLTIYLNDISQFNHLNEIMLHLFEKPYPTRTVVQVAAFPYDASICIEACAKLL</sequence>
<organism evidence="2 3">
    <name type="scientific">Streptococcus parauberis</name>
    <dbReference type="NCBI Taxonomy" id="1348"/>
    <lineage>
        <taxon>Bacteria</taxon>
        <taxon>Bacillati</taxon>
        <taxon>Bacillota</taxon>
        <taxon>Bacilli</taxon>
        <taxon>Lactobacillales</taxon>
        <taxon>Streptococcaceae</taxon>
        <taxon>Streptococcus</taxon>
    </lineage>
</organism>
<evidence type="ECO:0000256" key="1">
    <source>
        <dbReference type="ARBA" id="ARBA00010552"/>
    </source>
</evidence>
<gene>
    <name evidence="2" type="primary">tdcF</name>
    <name evidence="2" type="ORF">A9Y57_00827</name>
</gene>
<reference evidence="2 3" key="1">
    <citation type="submission" date="2016-06" db="EMBL/GenBank/DDBJ databases">
        <authorList>
            <person name="Haines A.N."/>
            <person name="Council K.R."/>
        </authorList>
    </citation>
    <scope>NUCLEOTIDE SEQUENCE [LARGE SCALE GENOMIC DNA]</scope>
    <source>
        <strain evidence="2 3">SP158-29</strain>
    </source>
</reference>